<dbReference type="Proteomes" id="UP000215223">
    <property type="component" value="Unassembled WGS sequence"/>
</dbReference>
<dbReference type="RefSeq" id="WP_093934616.1">
    <property type="nucleotide sequence ID" value="NZ_NMQT01000055.1"/>
</dbReference>
<sequence length="235" mass="26596">MTSAGAGDWIETWLSKPRFEVYLRAANQDRERAVRLYEWNAAVSAAFHHDLCHLEVALRNAYDRALGNAVAAGTAHWVFQAATIFPSRWQKAANGTRYDVNETSRRLMAEAIGNATPKSRRPAEPAAPPAPGKVIAELSFGFWRYLSARRHHDPLWIPYLHLAFRAGTDRRDVDKHVERLHRLRNRVAHHEPLLTLDVREHWKDVQDLAALISPQVAAYIAANSSCNRLLAARPC</sequence>
<dbReference type="EMBL" id="NMQT01000055">
    <property type="protein sequence ID" value="OXM55956.1"/>
    <property type="molecule type" value="Genomic_DNA"/>
</dbReference>
<reference evidence="1 2" key="1">
    <citation type="submission" date="2017-07" db="EMBL/GenBank/DDBJ databases">
        <title>Amycolatopsis thailandensis Genome sequencing and assembly.</title>
        <authorList>
            <person name="Kaur N."/>
            <person name="Mayilraj S."/>
        </authorList>
    </citation>
    <scope>NUCLEOTIDE SEQUENCE [LARGE SCALE GENOMIC DNA]</scope>
    <source>
        <strain evidence="1 2">JCM 16380</strain>
    </source>
</reference>
<evidence type="ECO:0000313" key="2">
    <source>
        <dbReference type="Proteomes" id="UP000215223"/>
    </source>
</evidence>
<keyword evidence="2" id="KW-1185">Reference proteome</keyword>
<evidence type="ECO:0008006" key="3">
    <source>
        <dbReference type="Google" id="ProtNLM"/>
    </source>
</evidence>
<protein>
    <recommendedName>
        <fullName evidence="3">CAAX protease</fullName>
    </recommendedName>
</protein>
<accession>A0A229SAJ7</accession>
<dbReference type="AlphaFoldDB" id="A0A229SAJ7"/>
<gene>
    <name evidence="1" type="ORF">CFP71_15860</name>
</gene>
<proteinExistence type="predicted"/>
<dbReference type="OrthoDB" id="3418622at2"/>
<evidence type="ECO:0000313" key="1">
    <source>
        <dbReference type="EMBL" id="OXM55956.1"/>
    </source>
</evidence>
<name>A0A229SAJ7_9PSEU</name>
<comment type="caution">
    <text evidence="1">The sequence shown here is derived from an EMBL/GenBank/DDBJ whole genome shotgun (WGS) entry which is preliminary data.</text>
</comment>
<organism evidence="1 2">
    <name type="scientific">Amycolatopsis thailandensis</name>
    <dbReference type="NCBI Taxonomy" id="589330"/>
    <lineage>
        <taxon>Bacteria</taxon>
        <taxon>Bacillati</taxon>
        <taxon>Actinomycetota</taxon>
        <taxon>Actinomycetes</taxon>
        <taxon>Pseudonocardiales</taxon>
        <taxon>Pseudonocardiaceae</taxon>
        <taxon>Amycolatopsis</taxon>
    </lineage>
</organism>